<name>A0A8S5Q0A6_9CAUD</name>
<accession>A0A8S5Q0A6</accession>
<sequence>MIITPEIQRSISDELLYDLGGKLDGSRRNILVPNCPFCGHDGFKYGIYIGSNAGKKRFGMSNCYHCNRRFGSLKETLKALGREDLIPVETAELDDDTDISAMFDDEIDDDLVAITMPRGYKRCYKNAYLKSRGWNTDDYEYFPVGTNRAIEREYQDYIILEVLDEGRRVGFVARSILSKEEIDSYNARHHYQIRRYKNSDERNGNGFAKMLYNYDAIEPMVTHSVILCEGPFDVVGLNRKLELYDNKSIVPVATFGKKISQEQMFKLQKKGVEQIVIGYDNDAKETTSRIGMELEKYFDVLIADIPDGVGKDWDEMDVEDIYDVFAFNLKTIREFNLT</sequence>
<dbReference type="EMBL" id="BK015555">
    <property type="protein sequence ID" value="DAE12594.1"/>
    <property type="molecule type" value="Genomic_DNA"/>
</dbReference>
<evidence type="ECO:0000313" key="1">
    <source>
        <dbReference type="EMBL" id="DAE12594.1"/>
    </source>
</evidence>
<proteinExistence type="predicted"/>
<dbReference type="Pfam" id="PF13155">
    <property type="entry name" value="Toprim_2"/>
    <property type="match status" value="1"/>
</dbReference>
<protein>
    <submittedName>
        <fullName evidence="1">DNA primase, catalytic core</fullName>
    </submittedName>
</protein>
<reference evidence="1" key="1">
    <citation type="journal article" date="2021" name="Proc. Natl. Acad. Sci. U.S.A.">
        <title>A Catalog of Tens of Thousands of Viruses from Human Metagenomes Reveals Hidden Associations with Chronic Diseases.</title>
        <authorList>
            <person name="Tisza M.J."/>
            <person name="Buck C.B."/>
        </authorList>
    </citation>
    <scope>NUCLEOTIDE SEQUENCE</scope>
    <source>
        <strain evidence="1">CtOCb13</strain>
    </source>
</reference>
<dbReference type="Gene3D" id="3.40.1360.10">
    <property type="match status" value="1"/>
</dbReference>
<organism evidence="1">
    <name type="scientific">Siphoviridae sp. ctOCb13</name>
    <dbReference type="NCBI Taxonomy" id="2825477"/>
    <lineage>
        <taxon>Viruses</taxon>
        <taxon>Duplodnaviria</taxon>
        <taxon>Heunggongvirae</taxon>
        <taxon>Uroviricota</taxon>
        <taxon>Caudoviricetes</taxon>
    </lineage>
</organism>
<dbReference type="SUPFAM" id="SSF56731">
    <property type="entry name" value="DNA primase core"/>
    <property type="match status" value="1"/>
</dbReference>